<organism evidence="2 3">
    <name type="scientific">Terrimesophilobacter mesophilus</name>
    <dbReference type="NCBI Taxonomy" id="433647"/>
    <lineage>
        <taxon>Bacteria</taxon>
        <taxon>Bacillati</taxon>
        <taxon>Actinomycetota</taxon>
        <taxon>Actinomycetes</taxon>
        <taxon>Micrococcales</taxon>
        <taxon>Microbacteriaceae</taxon>
        <taxon>Terrimesophilobacter</taxon>
    </lineage>
</organism>
<feature type="compositionally biased region" description="Basic and acidic residues" evidence="1">
    <location>
        <begin position="1"/>
        <end position="16"/>
    </location>
</feature>
<accession>A0A4R8VAJ7</accession>
<sequence>MSDESDAVHALDERRGFTAGGVVDQRASGRENHAERFASAGRGFESTTTDGIGGESIRR</sequence>
<dbReference type="RefSeq" id="WP_134542232.1">
    <property type="nucleotide sequence ID" value="NZ_JACHBP010000001.1"/>
</dbReference>
<reference evidence="2 3" key="1">
    <citation type="submission" date="2019-03" db="EMBL/GenBank/DDBJ databases">
        <title>Genomics of glacier-inhabiting Cryobacterium strains.</title>
        <authorList>
            <person name="Liu Q."/>
            <person name="Xin Y.-H."/>
        </authorList>
    </citation>
    <scope>NUCLEOTIDE SEQUENCE [LARGE SCALE GENOMIC DNA]</scope>
    <source>
        <strain evidence="2 3">CGMCC 1.10440</strain>
    </source>
</reference>
<evidence type="ECO:0000256" key="1">
    <source>
        <dbReference type="SAM" id="MobiDB-lite"/>
    </source>
</evidence>
<evidence type="ECO:0000313" key="3">
    <source>
        <dbReference type="Proteomes" id="UP000298488"/>
    </source>
</evidence>
<protein>
    <submittedName>
        <fullName evidence="2">Uncharacterized protein</fullName>
    </submittedName>
</protein>
<evidence type="ECO:0000313" key="2">
    <source>
        <dbReference type="EMBL" id="TFB79366.1"/>
    </source>
</evidence>
<comment type="caution">
    <text evidence="2">The sequence shown here is derived from an EMBL/GenBank/DDBJ whole genome shotgun (WGS) entry which is preliminary data.</text>
</comment>
<dbReference type="EMBL" id="SOFI01000003">
    <property type="protein sequence ID" value="TFB79366.1"/>
    <property type="molecule type" value="Genomic_DNA"/>
</dbReference>
<keyword evidence="3" id="KW-1185">Reference proteome</keyword>
<dbReference type="Proteomes" id="UP000298488">
    <property type="component" value="Unassembled WGS sequence"/>
</dbReference>
<proteinExistence type="predicted"/>
<feature type="region of interest" description="Disordered" evidence="1">
    <location>
        <begin position="1"/>
        <end position="59"/>
    </location>
</feature>
<name>A0A4R8VAJ7_9MICO</name>
<dbReference type="AlphaFoldDB" id="A0A4R8VAJ7"/>
<feature type="compositionally biased region" description="Basic and acidic residues" evidence="1">
    <location>
        <begin position="27"/>
        <end position="36"/>
    </location>
</feature>
<gene>
    <name evidence="2" type="ORF">E3N84_04430</name>
</gene>